<dbReference type="EC" id="3.6.4.13" evidence="12"/>
<evidence type="ECO:0000256" key="8">
    <source>
        <dbReference type="SAM" id="MobiDB-lite"/>
    </source>
</evidence>
<feature type="domain" description="Helicase ATP-binding" evidence="9">
    <location>
        <begin position="35"/>
        <end position="203"/>
    </location>
</feature>
<feature type="short sequence motif" description="Q motif" evidence="6">
    <location>
        <begin position="4"/>
        <end position="32"/>
    </location>
</feature>
<dbReference type="InterPro" id="IPR001650">
    <property type="entry name" value="Helicase_C-like"/>
</dbReference>
<dbReference type="PROSITE" id="PS51192">
    <property type="entry name" value="HELICASE_ATP_BIND_1"/>
    <property type="match status" value="1"/>
</dbReference>
<dbReference type="PROSITE" id="PS00039">
    <property type="entry name" value="DEAD_ATP_HELICASE"/>
    <property type="match status" value="1"/>
</dbReference>
<keyword evidence="4 7" id="KW-0067">ATP-binding</keyword>
<reference evidence="12 13" key="1">
    <citation type="submission" date="2016-02" db="EMBL/GenBank/DDBJ databases">
        <authorList>
            <consortium name="Pathogen Informatics"/>
        </authorList>
    </citation>
    <scope>NUCLEOTIDE SEQUENCE [LARGE SCALE GENOMIC DNA]</scope>
    <source>
        <strain evidence="12 13">RC20</strain>
    </source>
</reference>
<comment type="similarity">
    <text evidence="5 7">Belongs to the DEAD box helicase family.</text>
</comment>
<evidence type="ECO:0000256" key="3">
    <source>
        <dbReference type="ARBA" id="ARBA00022806"/>
    </source>
</evidence>
<organism evidence="12 13">
    <name type="scientific">Campylobacter geochelonis</name>
    <dbReference type="NCBI Taxonomy" id="1780362"/>
    <lineage>
        <taxon>Bacteria</taxon>
        <taxon>Pseudomonadati</taxon>
        <taxon>Campylobacterota</taxon>
        <taxon>Epsilonproteobacteria</taxon>
        <taxon>Campylobacterales</taxon>
        <taxon>Campylobacteraceae</taxon>
        <taxon>Campylobacter</taxon>
    </lineage>
</organism>
<dbReference type="Proteomes" id="UP000069632">
    <property type="component" value="Unassembled WGS sequence"/>
</dbReference>
<dbReference type="GO" id="GO:0003676">
    <property type="term" value="F:nucleic acid binding"/>
    <property type="evidence" value="ECO:0007669"/>
    <property type="project" value="InterPro"/>
</dbReference>
<dbReference type="InterPro" id="IPR014001">
    <property type="entry name" value="Helicase_ATP-bd"/>
</dbReference>
<dbReference type="CDD" id="cd18787">
    <property type="entry name" value="SF2_C_DEAD"/>
    <property type="match status" value="1"/>
</dbReference>
<dbReference type="Pfam" id="PF00270">
    <property type="entry name" value="DEAD"/>
    <property type="match status" value="1"/>
</dbReference>
<dbReference type="GO" id="GO:0003724">
    <property type="term" value="F:RNA helicase activity"/>
    <property type="evidence" value="ECO:0007669"/>
    <property type="project" value="UniProtKB-EC"/>
</dbReference>
<dbReference type="CDD" id="cd00268">
    <property type="entry name" value="DEADc"/>
    <property type="match status" value="1"/>
</dbReference>
<feature type="compositionally biased region" description="Basic and acidic residues" evidence="8">
    <location>
        <begin position="445"/>
        <end position="454"/>
    </location>
</feature>
<dbReference type="PROSITE" id="PS51195">
    <property type="entry name" value="Q_MOTIF"/>
    <property type="match status" value="1"/>
</dbReference>
<dbReference type="AlphaFoldDB" id="A0A128EIL2"/>
<protein>
    <submittedName>
        <fullName evidence="12">Putative ATP-dependent RNA helicase RhlE</fullName>
        <ecNumber evidence="12">3.6.1.-</ecNumber>
        <ecNumber evidence="12">3.6.4.13</ecNumber>
    </submittedName>
</protein>
<dbReference type="EMBL" id="FIZP01000009">
    <property type="protein sequence ID" value="CZE48646.1"/>
    <property type="molecule type" value="Genomic_DNA"/>
</dbReference>
<keyword evidence="2 7" id="KW-0378">Hydrolase</keyword>
<evidence type="ECO:0000256" key="1">
    <source>
        <dbReference type="ARBA" id="ARBA00022741"/>
    </source>
</evidence>
<evidence type="ECO:0000259" key="10">
    <source>
        <dbReference type="PROSITE" id="PS51194"/>
    </source>
</evidence>
<dbReference type="GO" id="GO:0005524">
    <property type="term" value="F:ATP binding"/>
    <property type="evidence" value="ECO:0007669"/>
    <property type="project" value="UniProtKB-KW"/>
</dbReference>
<evidence type="ECO:0000256" key="5">
    <source>
        <dbReference type="ARBA" id="ARBA00038437"/>
    </source>
</evidence>
<evidence type="ECO:0000256" key="2">
    <source>
        <dbReference type="ARBA" id="ARBA00022801"/>
    </source>
</evidence>
<dbReference type="SUPFAM" id="SSF52540">
    <property type="entry name" value="P-loop containing nucleoside triphosphate hydrolases"/>
    <property type="match status" value="1"/>
</dbReference>
<dbReference type="InterPro" id="IPR050079">
    <property type="entry name" value="DEAD_box_RNA_helicase"/>
</dbReference>
<feature type="region of interest" description="Disordered" evidence="8">
    <location>
        <begin position="445"/>
        <end position="517"/>
    </location>
</feature>
<dbReference type="PROSITE" id="PS51194">
    <property type="entry name" value="HELICASE_CTER"/>
    <property type="match status" value="1"/>
</dbReference>
<feature type="domain" description="Helicase C-terminal" evidence="10">
    <location>
        <begin position="214"/>
        <end position="375"/>
    </location>
</feature>
<dbReference type="InterPro" id="IPR011545">
    <property type="entry name" value="DEAD/DEAH_box_helicase_dom"/>
</dbReference>
<keyword evidence="1 7" id="KW-0547">Nucleotide-binding</keyword>
<dbReference type="OrthoDB" id="9805696at2"/>
<dbReference type="SMART" id="SM00487">
    <property type="entry name" value="DEXDc"/>
    <property type="match status" value="1"/>
</dbReference>
<dbReference type="InterPro" id="IPR014014">
    <property type="entry name" value="RNA_helicase_DEAD_Q_motif"/>
</dbReference>
<dbReference type="InterPro" id="IPR000629">
    <property type="entry name" value="RNA-helicase_DEAD-box_CS"/>
</dbReference>
<keyword evidence="3 7" id="KW-0347">Helicase</keyword>
<dbReference type="PANTHER" id="PTHR47959:SF1">
    <property type="entry name" value="ATP-DEPENDENT RNA HELICASE DBPA"/>
    <property type="match status" value="1"/>
</dbReference>
<keyword evidence="13" id="KW-1185">Reference proteome</keyword>
<dbReference type="EC" id="3.6.1.-" evidence="12"/>
<feature type="compositionally biased region" description="Basic and acidic residues" evidence="8">
    <location>
        <begin position="461"/>
        <end position="505"/>
    </location>
</feature>
<evidence type="ECO:0000259" key="9">
    <source>
        <dbReference type="PROSITE" id="PS51192"/>
    </source>
</evidence>
<name>A0A128EIL2_9BACT</name>
<dbReference type="GO" id="GO:0005829">
    <property type="term" value="C:cytosol"/>
    <property type="evidence" value="ECO:0007669"/>
    <property type="project" value="TreeGrafter"/>
</dbReference>
<feature type="domain" description="DEAD-box RNA helicase Q" evidence="11">
    <location>
        <begin position="4"/>
        <end position="32"/>
    </location>
</feature>
<dbReference type="Gene3D" id="3.40.50.300">
    <property type="entry name" value="P-loop containing nucleotide triphosphate hydrolases"/>
    <property type="match status" value="2"/>
</dbReference>
<evidence type="ECO:0000256" key="4">
    <source>
        <dbReference type="ARBA" id="ARBA00022840"/>
    </source>
</evidence>
<gene>
    <name evidence="12" type="primary">cshA</name>
    <name evidence="12" type="ORF">ERS672216_01525</name>
</gene>
<dbReference type="SMART" id="SM00490">
    <property type="entry name" value="HELICc"/>
    <property type="match status" value="1"/>
</dbReference>
<evidence type="ECO:0000256" key="7">
    <source>
        <dbReference type="RuleBase" id="RU000492"/>
    </source>
</evidence>
<dbReference type="Pfam" id="PF00271">
    <property type="entry name" value="Helicase_C"/>
    <property type="match status" value="1"/>
</dbReference>
<dbReference type="InterPro" id="IPR044742">
    <property type="entry name" value="DEAD/DEAH_RhlB"/>
</dbReference>
<dbReference type="GO" id="GO:0016787">
    <property type="term" value="F:hydrolase activity"/>
    <property type="evidence" value="ECO:0007669"/>
    <property type="project" value="UniProtKB-KW"/>
</dbReference>
<evidence type="ECO:0000313" key="13">
    <source>
        <dbReference type="Proteomes" id="UP000069632"/>
    </source>
</evidence>
<proteinExistence type="inferred from homology"/>
<sequence length="517" mass="57763">MQINEFSIFGLDQNIEQALLEAGFKTPSPVQKEAIPLALEGFDMVVQAHTGTGKTAAFGLPIMSKMVCDGSIETLVVTPTRELCIQVSDELYRLGKYKGVKTASIYGGQSYSRQISQVNGEASIIVATPGRLLDLLKSGKIEINPKFIILDEADEMLDMGFLDDIKEILKFTPPSAQKLLFSATMPEPIKKIAKEFLHDAKYVKIVSDTSTNVDIEQEYYVVEESERTDATIRLIDFYEPQKAIIFCRMKKEADALAHTLLAKGHPSKALHGDMDQKDREATIRAFKKGDVEILVATDVAARGLDIDGVSHVFNYHIPFNPQSYVHRIGRTGRAGHKGLAITLVSPQEFRDLQRIKQSVGGTISHKFIPSLDAMSEDLNNKLVEQIFNYEVDENAPKILTALEEVLTPSQIAYKMISILLDANQLSGPQSIGLDAQNIERILEKYKKGANDKSRNSRQRRGSRDGRDSRGSRDSKRSGYKKDGARDSRSEGRSEFKKDDRRKSESSFKQSDAKKRRL</sequence>
<dbReference type="PANTHER" id="PTHR47959">
    <property type="entry name" value="ATP-DEPENDENT RNA HELICASE RHLE-RELATED"/>
    <property type="match status" value="1"/>
</dbReference>
<dbReference type="InterPro" id="IPR027417">
    <property type="entry name" value="P-loop_NTPase"/>
</dbReference>
<dbReference type="RefSeq" id="WP_075540419.1">
    <property type="nucleotide sequence ID" value="NZ_CP053844.1"/>
</dbReference>
<evidence type="ECO:0000256" key="6">
    <source>
        <dbReference type="PROSITE-ProRule" id="PRU00552"/>
    </source>
</evidence>
<evidence type="ECO:0000259" key="11">
    <source>
        <dbReference type="PROSITE" id="PS51195"/>
    </source>
</evidence>
<evidence type="ECO:0000313" key="12">
    <source>
        <dbReference type="EMBL" id="CZE48646.1"/>
    </source>
</evidence>
<accession>A0A128EIL2</accession>